<feature type="region of interest" description="Disordered" evidence="5">
    <location>
        <begin position="1"/>
        <end position="38"/>
    </location>
</feature>
<comment type="caution">
    <text evidence="8">The sequence shown here is derived from an EMBL/GenBank/DDBJ whole genome shotgun (WGS) entry which is preliminary data.</text>
</comment>
<feature type="transmembrane region" description="Helical" evidence="6">
    <location>
        <begin position="356"/>
        <end position="374"/>
    </location>
</feature>
<dbReference type="InterPro" id="IPR036259">
    <property type="entry name" value="MFS_trans_sf"/>
</dbReference>
<dbReference type="EMBL" id="SOCE01000001">
    <property type="protein sequence ID" value="TDU90586.1"/>
    <property type="molecule type" value="Genomic_DNA"/>
</dbReference>
<dbReference type="PANTHER" id="PTHR23534:SF1">
    <property type="entry name" value="MAJOR FACILITATOR SUPERFAMILY PROTEIN"/>
    <property type="match status" value="1"/>
</dbReference>
<feature type="transmembrane region" description="Helical" evidence="6">
    <location>
        <begin position="145"/>
        <end position="163"/>
    </location>
</feature>
<proteinExistence type="predicted"/>
<accession>A0A4R7TG65</accession>
<dbReference type="RefSeq" id="WP_238158256.1">
    <property type="nucleotide sequence ID" value="NZ_SOCE01000001.1"/>
</dbReference>
<organism evidence="8 9">
    <name type="scientific">Kribbella voronezhensis</name>
    <dbReference type="NCBI Taxonomy" id="2512212"/>
    <lineage>
        <taxon>Bacteria</taxon>
        <taxon>Bacillati</taxon>
        <taxon>Actinomycetota</taxon>
        <taxon>Actinomycetes</taxon>
        <taxon>Propionibacteriales</taxon>
        <taxon>Kribbellaceae</taxon>
        <taxon>Kribbella</taxon>
    </lineage>
</organism>
<feature type="transmembrane region" description="Helical" evidence="6">
    <location>
        <begin position="422"/>
        <end position="440"/>
    </location>
</feature>
<keyword evidence="9" id="KW-1185">Reference proteome</keyword>
<evidence type="ECO:0000256" key="3">
    <source>
        <dbReference type="ARBA" id="ARBA00022989"/>
    </source>
</evidence>
<comment type="subcellular location">
    <subcellularLocation>
        <location evidence="1">Cell membrane</location>
        <topology evidence="1">Multi-pass membrane protein</topology>
    </subcellularLocation>
</comment>
<evidence type="ECO:0000313" key="8">
    <source>
        <dbReference type="EMBL" id="TDU90586.1"/>
    </source>
</evidence>
<dbReference type="Proteomes" id="UP000295151">
    <property type="component" value="Unassembled WGS sequence"/>
</dbReference>
<feature type="transmembrane region" description="Helical" evidence="6">
    <location>
        <begin position="395"/>
        <end position="416"/>
    </location>
</feature>
<evidence type="ECO:0000256" key="6">
    <source>
        <dbReference type="SAM" id="Phobius"/>
    </source>
</evidence>
<reference evidence="8 9" key="1">
    <citation type="submission" date="2019-03" db="EMBL/GenBank/DDBJ databases">
        <title>Genomic Encyclopedia of Type Strains, Phase III (KMG-III): the genomes of soil and plant-associated and newly described type strains.</title>
        <authorList>
            <person name="Whitman W."/>
        </authorList>
    </citation>
    <scope>NUCLEOTIDE SEQUENCE [LARGE SCALE GENOMIC DNA]</scope>
    <source>
        <strain evidence="8 9">VKM Ac-2575</strain>
    </source>
</reference>
<evidence type="ECO:0000313" key="9">
    <source>
        <dbReference type="Proteomes" id="UP000295151"/>
    </source>
</evidence>
<feature type="transmembrane region" description="Helical" evidence="6">
    <location>
        <begin position="120"/>
        <end position="139"/>
    </location>
</feature>
<evidence type="ECO:0000256" key="5">
    <source>
        <dbReference type="SAM" id="MobiDB-lite"/>
    </source>
</evidence>
<dbReference type="GO" id="GO:0005886">
    <property type="term" value="C:plasma membrane"/>
    <property type="evidence" value="ECO:0007669"/>
    <property type="project" value="UniProtKB-SubCell"/>
</dbReference>
<feature type="transmembrane region" description="Helical" evidence="6">
    <location>
        <begin position="269"/>
        <end position="290"/>
    </location>
</feature>
<dbReference type="SUPFAM" id="SSF103473">
    <property type="entry name" value="MFS general substrate transporter"/>
    <property type="match status" value="1"/>
</dbReference>
<dbReference type="PANTHER" id="PTHR23534">
    <property type="entry name" value="MFS PERMEASE"/>
    <property type="match status" value="1"/>
</dbReference>
<keyword evidence="2 6" id="KW-0812">Transmembrane</keyword>
<feature type="transmembrane region" description="Helical" evidence="6">
    <location>
        <begin position="93"/>
        <end position="113"/>
    </location>
</feature>
<dbReference type="Gene3D" id="1.20.1250.20">
    <property type="entry name" value="MFS general substrate transporter like domains"/>
    <property type="match status" value="1"/>
</dbReference>
<feature type="transmembrane region" description="Helical" evidence="6">
    <location>
        <begin position="219"/>
        <end position="237"/>
    </location>
</feature>
<feature type="domain" description="Major facilitator superfamily (MFS) profile" evidence="7">
    <location>
        <begin position="55"/>
        <end position="446"/>
    </location>
</feature>
<keyword evidence="4 6" id="KW-0472">Membrane</keyword>
<feature type="transmembrane region" description="Helical" evidence="6">
    <location>
        <begin position="184"/>
        <end position="207"/>
    </location>
</feature>
<dbReference type="PROSITE" id="PS50850">
    <property type="entry name" value="MFS"/>
    <property type="match status" value="1"/>
</dbReference>
<evidence type="ECO:0000259" key="7">
    <source>
        <dbReference type="PROSITE" id="PS50850"/>
    </source>
</evidence>
<dbReference type="GO" id="GO:0022857">
    <property type="term" value="F:transmembrane transporter activity"/>
    <property type="evidence" value="ECO:0007669"/>
    <property type="project" value="InterPro"/>
</dbReference>
<feature type="transmembrane region" description="Helical" evidence="6">
    <location>
        <begin position="328"/>
        <end position="350"/>
    </location>
</feature>
<feature type="transmembrane region" description="Helical" evidence="6">
    <location>
        <begin position="58"/>
        <end position="81"/>
    </location>
</feature>
<dbReference type="InterPro" id="IPR011701">
    <property type="entry name" value="MFS"/>
</dbReference>
<dbReference type="Pfam" id="PF07690">
    <property type="entry name" value="MFS_1"/>
    <property type="match status" value="1"/>
</dbReference>
<keyword evidence="3 6" id="KW-1133">Transmembrane helix</keyword>
<sequence>MTATPTPDSPPPPARRPGDQEAIASRAVDSPPVDPIGAGARVAEPATAADLQRGTLRVLVVSNVLGGVAVASGFAVAGLLAESISGSTSMAGLVATSTTLGAAILAVPLARLARSQGRRVSLTAGYLIATAGALLSIVAAQIGSMALLLFAGCLFGSGSASNLQSRYAATDAADPRHVARSLSVVVWATTIGVVVGPNLTGLGGSVGSSLGVLPLAGPYLFSVVAFGLGLATVWFGLRRLQQVTPRVRLERQPLTATFRRVMAIPHARLGLLAIATAHSVMVGLMSMTSVHLRHHGASLTIVGFVISGHVAGMYALSPVMGWLTDRIGRIPTVGLGLGILASAMTVAALAPDEAHGLTALALVLLGLGWSACLVSGSTLLSRSVPEDIRTSAQGLSDLTMGALASLAGTAAGPILAHLGFHWLAVLCACLLLPVALLALATRSRVTDALA</sequence>
<evidence type="ECO:0000256" key="1">
    <source>
        <dbReference type="ARBA" id="ARBA00004651"/>
    </source>
</evidence>
<evidence type="ECO:0000256" key="2">
    <source>
        <dbReference type="ARBA" id="ARBA00022692"/>
    </source>
</evidence>
<name>A0A4R7TG65_9ACTN</name>
<dbReference type="AlphaFoldDB" id="A0A4R7TG65"/>
<gene>
    <name evidence="8" type="ORF">EV138_4178</name>
</gene>
<protein>
    <submittedName>
        <fullName evidence="8">Putative MFS family arabinose efflux permease</fullName>
    </submittedName>
</protein>
<evidence type="ECO:0000256" key="4">
    <source>
        <dbReference type="ARBA" id="ARBA00023136"/>
    </source>
</evidence>
<feature type="transmembrane region" description="Helical" evidence="6">
    <location>
        <begin position="296"/>
        <end position="316"/>
    </location>
</feature>
<dbReference type="InterPro" id="IPR020846">
    <property type="entry name" value="MFS_dom"/>
</dbReference>